<dbReference type="GO" id="GO:0002101">
    <property type="term" value="P:tRNA wobble cytosine modification"/>
    <property type="evidence" value="ECO:0007669"/>
    <property type="project" value="UniProtKB-UniRule"/>
</dbReference>
<evidence type="ECO:0000259" key="10">
    <source>
        <dbReference type="PROSITE" id="PS51186"/>
    </source>
</evidence>
<name>A0A2T3NP47_9GAMM</name>
<comment type="function">
    <text evidence="9">Catalyzes the formation of N(4)-acetylcytidine (ac(4)C) at the wobble position of tRNA(Met), by using acetyl-CoA as an acetyl donor and ATP (or GTP).</text>
</comment>
<dbReference type="GO" id="GO:0005737">
    <property type="term" value="C:cytoplasm"/>
    <property type="evidence" value="ECO:0007669"/>
    <property type="project" value="UniProtKB-SubCell"/>
</dbReference>
<feature type="domain" description="Helicase ATP-binding" evidence="11">
    <location>
        <begin position="177"/>
        <end position="318"/>
    </location>
</feature>
<dbReference type="InterPro" id="IPR007807">
    <property type="entry name" value="TcmA/NAT10_helicase"/>
</dbReference>
<dbReference type="InterPro" id="IPR032672">
    <property type="entry name" value="TmcA/NAT10/Kre33"/>
</dbReference>
<feature type="binding site" evidence="9">
    <location>
        <position position="167"/>
    </location>
    <ligand>
        <name>ATP</name>
        <dbReference type="ChEBI" id="CHEBI:30616"/>
    </ligand>
</feature>
<keyword evidence="13" id="KW-1185">Reference proteome</keyword>
<evidence type="ECO:0000256" key="9">
    <source>
        <dbReference type="HAMAP-Rule" id="MF_01886"/>
    </source>
</evidence>
<dbReference type="PANTHER" id="PTHR10925">
    <property type="entry name" value="N-ACETYLTRANSFERASE 10"/>
    <property type="match status" value="1"/>
</dbReference>
<protein>
    <recommendedName>
        <fullName evidence="9">tRNA(Met) cytidine acetyltransferase TmcA</fullName>
        <ecNumber evidence="9">2.3.1.193</ecNumber>
    </recommendedName>
</protein>
<dbReference type="GO" id="GO:0051391">
    <property type="term" value="P:tRNA acetylation"/>
    <property type="evidence" value="ECO:0007669"/>
    <property type="project" value="UniProtKB-UniRule"/>
</dbReference>
<keyword evidence="7 9" id="KW-0694">RNA-binding</keyword>
<comment type="subcellular location">
    <subcellularLocation>
        <location evidence="9">Cytoplasm</location>
    </subcellularLocation>
</comment>
<dbReference type="AlphaFoldDB" id="A0A2T3NP47"/>
<dbReference type="GO" id="GO:0051392">
    <property type="term" value="F:tRNA cytidine N4-acetyltransferase activity"/>
    <property type="evidence" value="ECO:0007669"/>
    <property type="project" value="UniProtKB-UniRule"/>
</dbReference>
<evidence type="ECO:0000256" key="5">
    <source>
        <dbReference type="ARBA" id="ARBA00022741"/>
    </source>
</evidence>
<dbReference type="GO" id="GO:0000049">
    <property type="term" value="F:tRNA binding"/>
    <property type="evidence" value="ECO:0007669"/>
    <property type="project" value="UniProtKB-UniRule"/>
</dbReference>
<gene>
    <name evidence="9" type="primary">tmcA</name>
    <name evidence="12" type="ORF">C9I98_18360</name>
</gene>
<organism evidence="12 13">
    <name type="scientific">Photobacterium sanctipauli</name>
    <dbReference type="NCBI Taxonomy" id="1342794"/>
    <lineage>
        <taxon>Bacteria</taxon>
        <taxon>Pseudomonadati</taxon>
        <taxon>Pseudomonadota</taxon>
        <taxon>Gammaproteobacteria</taxon>
        <taxon>Vibrionales</taxon>
        <taxon>Vibrionaceae</taxon>
        <taxon>Photobacterium</taxon>
    </lineage>
</organism>
<evidence type="ECO:0000256" key="1">
    <source>
        <dbReference type="ARBA" id="ARBA00022490"/>
    </source>
</evidence>
<dbReference type="Pfam" id="PF05127">
    <property type="entry name" value="NAT10_TcmA_helicase"/>
    <property type="match status" value="1"/>
</dbReference>
<evidence type="ECO:0000313" key="13">
    <source>
        <dbReference type="Proteomes" id="UP000241771"/>
    </source>
</evidence>
<keyword evidence="2 9" id="KW-0820">tRNA-binding</keyword>
<dbReference type="Proteomes" id="UP000241771">
    <property type="component" value="Unassembled WGS sequence"/>
</dbReference>
<feature type="binding site" evidence="9">
    <location>
        <begin position="492"/>
        <end position="494"/>
    </location>
    <ligand>
        <name>acetyl-CoA</name>
        <dbReference type="ChEBI" id="CHEBI:57288"/>
    </ligand>
</feature>
<dbReference type="GO" id="GO:1990883">
    <property type="term" value="F:18S rRNA cytidine N-acetyltransferase activity"/>
    <property type="evidence" value="ECO:0007669"/>
    <property type="project" value="TreeGrafter"/>
</dbReference>
<dbReference type="Gene3D" id="3.40.50.300">
    <property type="entry name" value="P-loop containing nucleotide triphosphate hydrolases"/>
    <property type="match status" value="1"/>
</dbReference>
<comment type="caution">
    <text evidence="12">The sequence shown here is derived from an EMBL/GenBank/DDBJ whole genome shotgun (WGS) entry which is preliminary data.</text>
</comment>
<dbReference type="PROSITE" id="PS51192">
    <property type="entry name" value="HELICASE_ATP_BIND_1"/>
    <property type="match status" value="1"/>
</dbReference>
<dbReference type="Pfam" id="PF08351">
    <property type="entry name" value="TmcA_N"/>
    <property type="match status" value="1"/>
</dbReference>
<dbReference type="InterPro" id="IPR014001">
    <property type="entry name" value="Helicase_ATP-bd"/>
</dbReference>
<dbReference type="PROSITE" id="PS51186">
    <property type="entry name" value="GNAT"/>
    <property type="match status" value="1"/>
</dbReference>
<dbReference type="SUPFAM" id="SSF55729">
    <property type="entry name" value="Acyl-CoA N-acyltransferases (Nat)"/>
    <property type="match status" value="1"/>
</dbReference>
<feature type="binding site" evidence="9">
    <location>
        <begin position="161"/>
        <end position="162"/>
    </location>
    <ligand>
        <name>ATP</name>
        <dbReference type="ChEBI" id="CHEBI:30616"/>
    </ligand>
</feature>
<dbReference type="RefSeq" id="WP_107272314.1">
    <property type="nucleotide sequence ID" value="NZ_PYMA01000013.1"/>
</dbReference>
<dbReference type="InterPro" id="IPR016181">
    <property type="entry name" value="Acyl_CoA_acyltransferase"/>
</dbReference>
<dbReference type="InterPro" id="IPR024914">
    <property type="entry name" value="tRNA_acetyltr_TmcA"/>
</dbReference>
<evidence type="ECO:0000256" key="3">
    <source>
        <dbReference type="ARBA" id="ARBA00022679"/>
    </source>
</evidence>
<dbReference type="InterPro" id="IPR027417">
    <property type="entry name" value="P-loop_NTPase"/>
</dbReference>
<accession>A0A2T3NP47</accession>
<dbReference type="EMBL" id="PYMA01000013">
    <property type="protein sequence ID" value="PSW18056.1"/>
    <property type="molecule type" value="Genomic_DNA"/>
</dbReference>
<dbReference type="Gene3D" id="3.40.50.11040">
    <property type="match status" value="1"/>
</dbReference>
<dbReference type="PANTHER" id="PTHR10925:SF5">
    <property type="entry name" value="RNA CYTIDINE ACETYLTRANSFERASE"/>
    <property type="match status" value="1"/>
</dbReference>
<evidence type="ECO:0000256" key="2">
    <source>
        <dbReference type="ARBA" id="ARBA00022555"/>
    </source>
</evidence>
<dbReference type="EC" id="2.3.1.193" evidence="9"/>
<comment type="similarity">
    <text evidence="9">Belongs to the TmcA family.</text>
</comment>
<keyword evidence="8 9" id="KW-0012">Acyltransferase</keyword>
<dbReference type="InterPro" id="IPR000182">
    <property type="entry name" value="GNAT_dom"/>
</dbReference>
<evidence type="ECO:0000259" key="11">
    <source>
        <dbReference type="PROSITE" id="PS51192"/>
    </source>
</evidence>
<keyword evidence="6 9" id="KW-0067">ATP-binding</keyword>
<evidence type="ECO:0000313" key="12">
    <source>
        <dbReference type="EMBL" id="PSW18056.1"/>
    </source>
</evidence>
<feature type="binding site" evidence="9">
    <location>
        <position position="335"/>
    </location>
    <ligand>
        <name>ATP</name>
        <dbReference type="ChEBI" id="CHEBI:30616"/>
    </ligand>
</feature>
<evidence type="ECO:0000256" key="7">
    <source>
        <dbReference type="ARBA" id="ARBA00022884"/>
    </source>
</evidence>
<sequence>MSQLSQFSRQLIQQAVDANIRYLVVAKGDESWGKEVARVFSDLLPNTLVTGGTAIEPLAFVPFKKAKTKLGQECQCLVYNMHAGFDADALGALSGTVVGGGILVLLAPDNIDCCHSSLFMQRLGRLLSLPQVVQITPDTALPPLPLVDNAVSPMFAGDEFGAVTQCQSDAIAAVRRVVTGHRKRPVVITADRGRGKSAAMGLAAASLLQARKIKIAVTAPSFESAKTIFRHVAERFDMPFSCQRQLAVGLGVIDFVSPDMLLSGAVDADFVIVDEAAAIPAPLLSAMLDRFNRIVFSSTVHGYEGTGRGFAVKFRQILDTKMPHWRSVELAEPVRWANDDPLENWVFQALLFAAPLPEVDSASPPEQGNETHNRLKLVACTSRALEKQELLSDELLLTQVFGLLVNAHYQTSPADLVAMLDDDKLSVIATFYQGSLVGCCLVMAEGGLDEKLAEQVQHGTRRIKGHLLAQSMAAHLGLAQGAVQRCGRIMRIAVHPELQQQGIGQVLLQYTATWAQAHFDYLGTSFGYVPELLQFWHKAGYRPVRLGLKKDAASGYQSLQCTLALTSQSQQWLGDADQLFAANLHFNASECFSGLSASSFTALYRYVVKDLVCPASLPQHLVAQQLALYCRGGLGYELALPALTTALISALSGDIQTDNNRSDWSALAVAKVIQRKPWPAIVEEFNLSGRKEAEQLLRDGYSKI</sequence>
<dbReference type="SUPFAM" id="SSF52540">
    <property type="entry name" value="P-loop containing nucleoside triphosphate hydrolases"/>
    <property type="match status" value="1"/>
</dbReference>
<feature type="binding site" evidence="9">
    <location>
        <position position="531"/>
    </location>
    <ligand>
        <name>acetyl-CoA</name>
        <dbReference type="ChEBI" id="CHEBI:57288"/>
    </ligand>
</feature>
<dbReference type="HAMAP" id="MF_01886">
    <property type="entry name" value="tRNA_acetyltr_TmcA"/>
    <property type="match status" value="1"/>
</dbReference>
<dbReference type="InterPro" id="IPR013562">
    <property type="entry name" value="TmcA/NAT10_N"/>
</dbReference>
<comment type="caution">
    <text evidence="9">Lacks conserved residue(s) required for the propagation of feature annotation.</text>
</comment>
<dbReference type="Gene3D" id="3.40.630.30">
    <property type="match status" value="1"/>
</dbReference>
<proteinExistence type="inferred from homology"/>
<dbReference type="GO" id="GO:0005524">
    <property type="term" value="F:ATP binding"/>
    <property type="evidence" value="ECO:0007669"/>
    <property type="project" value="UniProtKB-UniRule"/>
</dbReference>
<dbReference type="Pfam" id="PF13718">
    <property type="entry name" value="GNAT_acetyltr_2"/>
    <property type="match status" value="1"/>
</dbReference>
<evidence type="ECO:0000256" key="6">
    <source>
        <dbReference type="ARBA" id="ARBA00022840"/>
    </source>
</evidence>
<dbReference type="GO" id="GO:1904812">
    <property type="term" value="P:rRNA acetylation involved in maturation of SSU-rRNA"/>
    <property type="evidence" value="ECO:0007669"/>
    <property type="project" value="TreeGrafter"/>
</dbReference>
<evidence type="ECO:0000256" key="4">
    <source>
        <dbReference type="ARBA" id="ARBA00022694"/>
    </source>
</evidence>
<dbReference type="CDD" id="cd04301">
    <property type="entry name" value="NAT_SF"/>
    <property type="match status" value="1"/>
</dbReference>
<keyword evidence="1 9" id="KW-0963">Cytoplasm</keyword>
<comment type="catalytic activity">
    <reaction evidence="9">
        <text>cytidine(34) in elongator tRNA(Met) + acetyl-CoA + ATP + H2O = N(4)-acetylcytidine(34) in elongator tRNA(Met) + ADP + phosphate + CoA + H(+)</text>
        <dbReference type="Rhea" id="RHEA:43788"/>
        <dbReference type="Rhea" id="RHEA-COMP:10693"/>
        <dbReference type="Rhea" id="RHEA-COMP:10694"/>
        <dbReference type="ChEBI" id="CHEBI:15377"/>
        <dbReference type="ChEBI" id="CHEBI:15378"/>
        <dbReference type="ChEBI" id="CHEBI:30616"/>
        <dbReference type="ChEBI" id="CHEBI:43474"/>
        <dbReference type="ChEBI" id="CHEBI:57287"/>
        <dbReference type="ChEBI" id="CHEBI:57288"/>
        <dbReference type="ChEBI" id="CHEBI:74900"/>
        <dbReference type="ChEBI" id="CHEBI:82748"/>
        <dbReference type="ChEBI" id="CHEBI:456216"/>
        <dbReference type="EC" id="2.3.1.193"/>
    </reaction>
</comment>
<keyword evidence="3 9" id="KW-0808">Transferase</keyword>
<evidence type="ECO:0000256" key="8">
    <source>
        <dbReference type="ARBA" id="ARBA00023315"/>
    </source>
</evidence>
<keyword evidence="4 9" id="KW-0819">tRNA processing</keyword>
<reference evidence="12 13" key="1">
    <citation type="submission" date="2018-01" db="EMBL/GenBank/DDBJ databases">
        <title>Whole genome sequencing of Histamine producing bacteria.</title>
        <authorList>
            <person name="Butler K."/>
        </authorList>
    </citation>
    <scope>NUCLEOTIDE SEQUENCE [LARGE SCALE GENOMIC DNA]</scope>
    <source>
        <strain evidence="12 13">DSM 100436</strain>
    </source>
</reference>
<feature type="domain" description="N-acetyltransferase" evidence="10">
    <location>
        <begin position="426"/>
        <end position="560"/>
    </location>
</feature>
<keyword evidence="5 9" id="KW-0547">Nucleotide-binding</keyword>